<dbReference type="Pfam" id="PF00109">
    <property type="entry name" value="ketoacyl-synt"/>
    <property type="match status" value="1"/>
</dbReference>
<dbReference type="SMART" id="SM00825">
    <property type="entry name" value="PKS_KS"/>
    <property type="match status" value="1"/>
</dbReference>
<dbReference type="InterPro" id="IPR018201">
    <property type="entry name" value="Ketoacyl_synth_AS"/>
</dbReference>
<name>A0A6L8URI1_9BACL</name>
<dbReference type="Proteomes" id="UP000481087">
    <property type="component" value="Unassembled WGS sequence"/>
</dbReference>
<organism evidence="5 6">
    <name type="scientific">Paenibacillus silvestris</name>
    <dbReference type="NCBI Taxonomy" id="2606219"/>
    <lineage>
        <taxon>Bacteria</taxon>
        <taxon>Bacillati</taxon>
        <taxon>Bacillota</taxon>
        <taxon>Bacilli</taxon>
        <taxon>Bacillales</taxon>
        <taxon>Paenibacillaceae</taxon>
        <taxon>Paenibacillus</taxon>
    </lineage>
</organism>
<dbReference type="PANTHER" id="PTHR11712:SF336">
    <property type="entry name" value="3-OXOACYL-[ACYL-CARRIER-PROTEIN] SYNTHASE, MITOCHONDRIAL"/>
    <property type="match status" value="1"/>
</dbReference>
<dbReference type="PROSITE" id="PS52004">
    <property type="entry name" value="KS3_2"/>
    <property type="match status" value="1"/>
</dbReference>
<dbReference type="AlphaFoldDB" id="A0A6L8URI1"/>
<dbReference type="Gene3D" id="3.40.47.10">
    <property type="match status" value="1"/>
</dbReference>
<gene>
    <name evidence="5" type="ORF">GQF01_00170</name>
</gene>
<proteinExistence type="inferred from homology"/>
<dbReference type="GO" id="GO:0005829">
    <property type="term" value="C:cytosol"/>
    <property type="evidence" value="ECO:0007669"/>
    <property type="project" value="TreeGrafter"/>
</dbReference>
<sequence length="404" mass="42680">MKRRIVVTGLGVMSPIGSGQQKFWNALVAGEVGTREIESFDTSMFQTHRGGEVRDMDPADYLHVHDPATVGRTTQLAIAASRLAVDDAKLLLAGYDMDKIGVCMGTTMANNSILEINQDLKLKHNSEVPASLVKHYPTSFISSAVSAEFGFGGPSLTVPTACAAGNYAIGWGKELIEDGTIDVAIVGGADAISRTGYTLFHRLGAIAPEVCQPFDKNRKGMMVSEGAGVLVLEEMESARKRGATIYAELVGYGLSCDAHHTTAPHPEGLGAVLAMQRALHDSNMNIDDISYISAHGTGTKANDLVESIAIHKVFGSLAEQPQVSSIKSMLGHTMGAASAIEAVACSLAIFNSVLPPTMNHIETDPECVSRIVPNEARKQAVHAAMSSSFAFGGNISVIILKGVS</sequence>
<comment type="caution">
    <text evidence="5">The sequence shown here is derived from an EMBL/GenBank/DDBJ whole genome shotgun (WGS) entry which is preliminary data.</text>
</comment>
<evidence type="ECO:0000313" key="6">
    <source>
        <dbReference type="Proteomes" id="UP000481087"/>
    </source>
</evidence>
<accession>A0A6L8URI1</accession>
<evidence type="ECO:0000256" key="3">
    <source>
        <dbReference type="RuleBase" id="RU003694"/>
    </source>
</evidence>
<dbReference type="SUPFAM" id="SSF53901">
    <property type="entry name" value="Thiolase-like"/>
    <property type="match status" value="2"/>
</dbReference>
<reference evidence="5 6" key="1">
    <citation type="submission" date="2019-12" db="EMBL/GenBank/DDBJ databases">
        <title>Paenibacillus sp. nov. sp. isolated from soil.</title>
        <authorList>
            <person name="Kim J."/>
            <person name="Jeong S.E."/>
            <person name="Jung H.S."/>
            <person name="Jeon C.O."/>
        </authorList>
    </citation>
    <scope>NUCLEOTIDE SEQUENCE [LARGE SCALE GENOMIC DNA]</scope>
    <source>
        <strain evidence="5 6">5J-6</strain>
    </source>
</reference>
<dbReference type="InterPro" id="IPR014030">
    <property type="entry name" value="Ketoacyl_synth_N"/>
</dbReference>
<comment type="similarity">
    <text evidence="1 3">Belongs to the thiolase-like superfamily. Beta-ketoacyl-ACP synthases family.</text>
</comment>
<feature type="domain" description="Ketosynthase family 3 (KS3)" evidence="4">
    <location>
        <begin position="2"/>
        <end position="402"/>
    </location>
</feature>
<dbReference type="GO" id="GO:0006633">
    <property type="term" value="P:fatty acid biosynthetic process"/>
    <property type="evidence" value="ECO:0007669"/>
    <property type="project" value="InterPro"/>
</dbReference>
<dbReference type="Pfam" id="PF02801">
    <property type="entry name" value="Ketoacyl-synt_C"/>
    <property type="match status" value="1"/>
</dbReference>
<dbReference type="CDD" id="cd00834">
    <property type="entry name" value="KAS_I_II"/>
    <property type="match status" value="1"/>
</dbReference>
<dbReference type="InterPro" id="IPR020841">
    <property type="entry name" value="PKS_Beta-ketoAc_synthase_dom"/>
</dbReference>
<evidence type="ECO:0000256" key="2">
    <source>
        <dbReference type="ARBA" id="ARBA00022679"/>
    </source>
</evidence>
<evidence type="ECO:0000256" key="1">
    <source>
        <dbReference type="ARBA" id="ARBA00008467"/>
    </source>
</evidence>
<dbReference type="InterPro" id="IPR016039">
    <property type="entry name" value="Thiolase-like"/>
</dbReference>
<dbReference type="EMBL" id="WTUZ01000001">
    <property type="protein sequence ID" value="MZQ80574.1"/>
    <property type="molecule type" value="Genomic_DNA"/>
</dbReference>
<dbReference type="GO" id="GO:0004315">
    <property type="term" value="F:3-oxoacyl-[acyl-carrier-protein] synthase activity"/>
    <property type="evidence" value="ECO:0007669"/>
    <property type="project" value="InterPro"/>
</dbReference>
<dbReference type="InterPro" id="IPR014031">
    <property type="entry name" value="Ketoacyl_synth_C"/>
</dbReference>
<protein>
    <submittedName>
        <fullName evidence="5">Beta-ketoacyl-[acyl-carrier-protein] synthase family protein</fullName>
    </submittedName>
</protein>
<keyword evidence="6" id="KW-1185">Reference proteome</keyword>
<evidence type="ECO:0000313" key="5">
    <source>
        <dbReference type="EMBL" id="MZQ80574.1"/>
    </source>
</evidence>
<dbReference type="PANTHER" id="PTHR11712">
    <property type="entry name" value="POLYKETIDE SYNTHASE-RELATED"/>
    <property type="match status" value="1"/>
</dbReference>
<evidence type="ECO:0000259" key="4">
    <source>
        <dbReference type="PROSITE" id="PS52004"/>
    </source>
</evidence>
<dbReference type="RefSeq" id="WP_161404576.1">
    <property type="nucleotide sequence ID" value="NZ_WTUZ01000001.1"/>
</dbReference>
<dbReference type="PROSITE" id="PS00606">
    <property type="entry name" value="KS3_1"/>
    <property type="match status" value="1"/>
</dbReference>
<dbReference type="InterPro" id="IPR000794">
    <property type="entry name" value="Beta-ketoacyl_synthase"/>
</dbReference>
<keyword evidence="2 3" id="KW-0808">Transferase</keyword>